<proteinExistence type="predicted"/>
<dbReference type="Proteomes" id="UP000794436">
    <property type="component" value="Unassembled WGS sequence"/>
</dbReference>
<keyword evidence="3" id="KW-1185">Reference proteome</keyword>
<evidence type="ECO:0000313" key="3">
    <source>
        <dbReference type="Proteomes" id="UP000794436"/>
    </source>
</evidence>
<dbReference type="PANTHER" id="PTHR22677">
    <property type="entry name" value="ANKYRIN REPEAT DOMAIN-CONTAINING PROTEIN 60"/>
    <property type="match status" value="1"/>
</dbReference>
<dbReference type="Pfam" id="PF08477">
    <property type="entry name" value="Roc"/>
    <property type="match status" value="1"/>
</dbReference>
<evidence type="ECO:0000313" key="2">
    <source>
        <dbReference type="EMBL" id="TMW58117.1"/>
    </source>
</evidence>
<dbReference type="EMBL" id="SPLM01000112">
    <property type="protein sequence ID" value="TMW58117.1"/>
    <property type="molecule type" value="Genomic_DNA"/>
</dbReference>
<dbReference type="Gene3D" id="3.40.50.300">
    <property type="entry name" value="P-loop containing nucleotide triphosphate hydrolases"/>
    <property type="match status" value="1"/>
</dbReference>
<dbReference type="SUPFAM" id="SSF48403">
    <property type="entry name" value="Ankyrin repeat"/>
    <property type="match status" value="1"/>
</dbReference>
<reference evidence="2" key="1">
    <citation type="submission" date="2019-03" db="EMBL/GenBank/DDBJ databases">
        <title>Long read genome sequence of the mycoparasitic Pythium oligandrum ATCC 38472 isolated from sugarbeet rhizosphere.</title>
        <authorList>
            <person name="Gaulin E."/>
        </authorList>
    </citation>
    <scope>NUCLEOTIDE SEQUENCE</scope>
    <source>
        <strain evidence="2">ATCC 38472_TT</strain>
    </source>
</reference>
<dbReference type="PANTHER" id="PTHR22677:SF4">
    <property type="entry name" value="USHER SYNDROME TYPE-1G PROTEIN-LIKE PROTEIN"/>
    <property type="match status" value="1"/>
</dbReference>
<dbReference type="OrthoDB" id="93327at2759"/>
<evidence type="ECO:0008006" key="4">
    <source>
        <dbReference type="Google" id="ProtNLM"/>
    </source>
</evidence>
<keyword evidence="1" id="KW-0040">ANK repeat</keyword>
<dbReference type="InterPro" id="IPR027417">
    <property type="entry name" value="P-loop_NTPase"/>
</dbReference>
<dbReference type="InterPro" id="IPR039323">
    <property type="entry name" value="ANKRD_45/46/60"/>
</dbReference>
<dbReference type="AlphaFoldDB" id="A0A8K1C7R6"/>
<accession>A0A8K1C7R6</accession>
<protein>
    <recommendedName>
        <fullName evidence="4">Non-specific serine/threonine protein kinase</fullName>
    </recommendedName>
</protein>
<name>A0A8K1C7R6_PYTOL</name>
<dbReference type="Gene3D" id="1.25.40.20">
    <property type="entry name" value="Ankyrin repeat-containing domain"/>
    <property type="match status" value="1"/>
</dbReference>
<dbReference type="PROSITE" id="PS50088">
    <property type="entry name" value="ANK_REPEAT"/>
    <property type="match status" value="1"/>
</dbReference>
<dbReference type="SMART" id="SM00248">
    <property type="entry name" value="ANK"/>
    <property type="match status" value="1"/>
</dbReference>
<dbReference type="InterPro" id="IPR036770">
    <property type="entry name" value="Ankyrin_rpt-contain_sf"/>
</dbReference>
<organism evidence="2 3">
    <name type="scientific">Pythium oligandrum</name>
    <name type="common">Mycoparasitic fungus</name>
    <dbReference type="NCBI Taxonomy" id="41045"/>
    <lineage>
        <taxon>Eukaryota</taxon>
        <taxon>Sar</taxon>
        <taxon>Stramenopiles</taxon>
        <taxon>Oomycota</taxon>
        <taxon>Peronosporomycetes</taxon>
        <taxon>Pythiales</taxon>
        <taxon>Pythiaceae</taxon>
        <taxon>Pythium</taxon>
    </lineage>
</organism>
<sequence length="510" mass="58280">MADEALRSHCFCWYTRIEKIAVIPRVQLSPASEGHCDAISLLMSNGASVSAVNEEGGTSLHLAAMFDHCDAIVLLLSKGASVNANYKATPSLLRKPTIVQTNHYANRTEFQQDNQNALLYSLLNISDRDKNLTIPCAMELISRGIEWSDAHTEQANQAIQQQDKNESVRHQQLAMLATIELWVKQREEGHKLTELPDEVYKRGADDVLTFFNSIKASSSLVYRKTLFVVGPSTWGKKSLIKSLTTRTSTLEDADHRTIGIDLFSWKFDNTTDTGERTTYDVSIWDLAGQDEYHSSNSLFYSKRTMYLVCVNLRAYKDMLDREGLMDRPGVVHPRMDAFVNHNIYRWIRAELIMADLMGRLKRKEVRKLKAIDQVRQKLREECRRSTSKEEDPTALRQQMAELDARYTRRPKYLSQRLVFASSADLSGIDDLRKVIEEAIHSCGTCFLMPDTYLNLNAYLKETVRDAEADITNGERIRETIVQSTELQHSCWLNRAYRCPTRLKLTTALHV</sequence>
<feature type="repeat" description="ANK" evidence="1">
    <location>
        <begin position="55"/>
        <end position="87"/>
    </location>
</feature>
<dbReference type="Pfam" id="PF13637">
    <property type="entry name" value="Ank_4"/>
    <property type="match status" value="1"/>
</dbReference>
<dbReference type="PROSITE" id="PS50297">
    <property type="entry name" value="ANK_REP_REGION"/>
    <property type="match status" value="1"/>
</dbReference>
<comment type="caution">
    <text evidence="2">The sequence shown here is derived from an EMBL/GenBank/DDBJ whole genome shotgun (WGS) entry which is preliminary data.</text>
</comment>
<evidence type="ECO:0000256" key="1">
    <source>
        <dbReference type="PROSITE-ProRule" id="PRU00023"/>
    </source>
</evidence>
<dbReference type="InterPro" id="IPR002110">
    <property type="entry name" value="Ankyrin_rpt"/>
</dbReference>
<dbReference type="SUPFAM" id="SSF52540">
    <property type="entry name" value="P-loop containing nucleoside triphosphate hydrolases"/>
    <property type="match status" value="1"/>
</dbReference>
<gene>
    <name evidence="2" type="ORF">Poli38472_011705</name>
</gene>